<keyword evidence="3" id="KW-1185">Reference proteome</keyword>
<feature type="region of interest" description="Disordered" evidence="1">
    <location>
        <begin position="112"/>
        <end position="144"/>
    </location>
</feature>
<gene>
    <name evidence="2" type="ORF">RIF29_25023</name>
</gene>
<evidence type="ECO:0000313" key="3">
    <source>
        <dbReference type="Proteomes" id="UP001372338"/>
    </source>
</evidence>
<evidence type="ECO:0000256" key="1">
    <source>
        <dbReference type="SAM" id="MobiDB-lite"/>
    </source>
</evidence>
<reference evidence="2 3" key="1">
    <citation type="submission" date="2024-01" db="EMBL/GenBank/DDBJ databases">
        <title>The genomes of 5 underutilized Papilionoideae crops provide insights into root nodulation and disease resistanc.</title>
        <authorList>
            <person name="Yuan L."/>
        </authorList>
    </citation>
    <scope>NUCLEOTIDE SEQUENCE [LARGE SCALE GENOMIC DNA]</scope>
    <source>
        <strain evidence="2">ZHUSHIDOU_FW_LH</strain>
        <tissue evidence="2">Leaf</tissue>
    </source>
</reference>
<name>A0AAN9ELK0_CROPI</name>
<evidence type="ECO:0000313" key="2">
    <source>
        <dbReference type="EMBL" id="KAK7259416.1"/>
    </source>
</evidence>
<organism evidence="2 3">
    <name type="scientific">Crotalaria pallida</name>
    <name type="common">Smooth rattlebox</name>
    <name type="synonym">Crotalaria striata</name>
    <dbReference type="NCBI Taxonomy" id="3830"/>
    <lineage>
        <taxon>Eukaryota</taxon>
        <taxon>Viridiplantae</taxon>
        <taxon>Streptophyta</taxon>
        <taxon>Embryophyta</taxon>
        <taxon>Tracheophyta</taxon>
        <taxon>Spermatophyta</taxon>
        <taxon>Magnoliopsida</taxon>
        <taxon>eudicotyledons</taxon>
        <taxon>Gunneridae</taxon>
        <taxon>Pentapetalae</taxon>
        <taxon>rosids</taxon>
        <taxon>fabids</taxon>
        <taxon>Fabales</taxon>
        <taxon>Fabaceae</taxon>
        <taxon>Papilionoideae</taxon>
        <taxon>50 kb inversion clade</taxon>
        <taxon>genistoids sensu lato</taxon>
        <taxon>core genistoids</taxon>
        <taxon>Crotalarieae</taxon>
        <taxon>Crotalaria</taxon>
    </lineage>
</organism>
<dbReference type="EMBL" id="JAYWIO010000005">
    <property type="protein sequence ID" value="KAK7259416.1"/>
    <property type="molecule type" value="Genomic_DNA"/>
</dbReference>
<comment type="caution">
    <text evidence="2">The sequence shown here is derived from an EMBL/GenBank/DDBJ whole genome shotgun (WGS) entry which is preliminary data.</text>
</comment>
<feature type="compositionally biased region" description="Basic and acidic residues" evidence="1">
    <location>
        <begin position="112"/>
        <end position="134"/>
    </location>
</feature>
<feature type="region of interest" description="Disordered" evidence="1">
    <location>
        <begin position="42"/>
        <end position="76"/>
    </location>
</feature>
<accession>A0AAN9ELK0</accession>
<proteinExistence type="predicted"/>
<dbReference type="Proteomes" id="UP001372338">
    <property type="component" value="Unassembled WGS sequence"/>
</dbReference>
<dbReference type="AlphaFoldDB" id="A0AAN9ELK0"/>
<sequence length="144" mass="15736">MDLAALDDVDLDNLSPKQAEQLLECLDGLRLRLKKKDSKLTGNEIGLNVSGNSEKEEPSNPNNSAADNEIPRMPNLQTALDEGLIPSENVDRAREDVNNVITVAIMPIEFDSIAKHNSEGDKGKSTQDEPKEGDLITVRTISKV</sequence>
<protein>
    <submittedName>
        <fullName evidence="2">Uncharacterized protein</fullName>
    </submittedName>
</protein>